<dbReference type="InterPro" id="IPR057709">
    <property type="entry name" value="DUF7949"/>
</dbReference>
<accession>A0A151ZCX5</accession>
<dbReference type="EMBL" id="LODT01000034">
    <property type="protein sequence ID" value="KYQ91779.1"/>
    <property type="molecule type" value="Genomic_DNA"/>
</dbReference>
<reference evidence="8 9" key="1">
    <citation type="submission" date="2015-12" db="EMBL/GenBank/DDBJ databases">
        <title>Dictyostelia acquired genes for synthesis and detection of signals that induce cell-type specialization by lateral gene transfer from prokaryotes.</title>
        <authorList>
            <person name="Gloeckner G."/>
            <person name="Schaap P."/>
        </authorList>
    </citation>
    <scope>NUCLEOTIDE SEQUENCE [LARGE SCALE GENOMIC DNA]</scope>
    <source>
        <strain evidence="8 9">TK</strain>
    </source>
</reference>
<dbReference type="Pfam" id="PF23033">
    <property type="entry name" value="DUF7034"/>
    <property type="match status" value="1"/>
</dbReference>
<feature type="domain" description="DUF7949" evidence="7">
    <location>
        <begin position="1027"/>
        <end position="1060"/>
    </location>
</feature>
<dbReference type="OrthoDB" id="21537at2759"/>
<sequence length="1359" mass="152473">MLFNVNFTLNVKFLLLSLFLFVKFADSNFVIKDRTPPYINDKYADTVSGCSLEVYADISSDDGVAFTVTDQYFIESPEVVSSTGNNDRQLLKLQYIVPIGTTLVGFKITTDTGDSPYTLLEYKCEAPPVDWISSLPQQWLYSNQVGYYTKFKFNFSKRMVNLLTSLAPNNFNFKIFKTTMKMGEFIVMATPAFSNTALDFSSVIVQLQDGANMTVTHKYAIPGFIRNISVLPGSIHADLYPNDKTSYLTPLSYYYAGSVEKPNGLYMYCWNKQKVEPMENRMVSGNPDKYGFVFDFTETQAAYTQLAFTYIRNYQSNQVIGKSITTTPPPIQIFGYGSTLASSQYFNNVAVIRITFSSTQYLNLAPDSLFYNYAYISDQFYLNPFTRIYSGNYKNAFLDVIASIPRFNGPSIFSINQNLYSLNNADSTDTLPPQLNNLSLKSFGKLRVLITASISDDVSGFYRMVLYSGTTEVQHLNYTDIIDGTYIVGNFQKYVDFLNIKKPYLPIDNIALYDFAGNLKTYTNGFYNFNPIPTVPEFITNIEQNYEIYQITSIRFALNDIDLSNIGAQNAIYFNISNANRQSGVAITFFINVRNTDPYKYVFYGGWNQQMNMFSINFDIPSHVFTGNVEYSIWYPDLEFTSIDIYTTHGFSSLLRVFSQNADAMPPIFTSLAAFPSDVININTDIEFGWDITVSDDNNGFKYGLISVISDLDGYEHNFTYTNENKVEPYYMPIRINQTCITQIFQIKYIYLEDYNGVFSEYKLNSVNQGISPLMKFSPISINLNCVSPSMDTIAPVLSNMTINKENIILVNSPTKRAFNMSFCIRDADSEISTRHLPYCMVTGLFFDHYVTRSTLVNVGSKSACFKCKIELPYMHGGPWTLTTTLGMGIYGYSDLQLNFGGTGTNDITEISGYSNIVVTNTNLLVPYITSTSTLTTDGGDLTVYGKNFGDTNATLTIYPAVGNVYKLPSVFVNNVFAVFKNVPSLTLKGKYKIELYINTGSSNQFFIVISPAPVPIIIPSTPPTQCLGTPLCGGPNNGDCIANKCQCKDPWIGNDCLSQNIIIKPIINTTSPDTGNDYKTDLDGKDVSLKTLVSIVSLNEINKDGSINFSYNFTNWKYTNVTSATPTNNKEYLYETDVPYGGINTTVKVTLKYFHNKDTVEFAGETFDILPSTLKYQISISPFKFQSSLNTLQLIMASSIQSDTNDYSCTYQEQGNSPDSDADYVKLQVNEHSLYGRFIKRAIIDNRIQTISNTFQNGESQSTQIQNQVAINIPNFQYLVIMDPDYSVLIDSQKASDQSTSTCGQPTEGKGLTKTQLIGIIIGSVAIGIIAIILISYFLYKKSSSVRVLMIKLKPIPK</sequence>
<comment type="caution">
    <text evidence="8">The sequence shown here is derived from an EMBL/GenBank/DDBJ whole genome shotgun (WGS) entry which is preliminary data.</text>
</comment>
<evidence type="ECO:0000256" key="1">
    <source>
        <dbReference type="SAM" id="Phobius"/>
    </source>
</evidence>
<feature type="domain" description="DUF7034" evidence="4">
    <location>
        <begin position="796"/>
        <end position="923"/>
    </location>
</feature>
<dbReference type="InterPro" id="IPR055463">
    <property type="entry name" value="DUF7035"/>
</dbReference>
<dbReference type="InterPro" id="IPR054484">
    <property type="entry name" value="ComC_SSD"/>
</dbReference>
<evidence type="ECO:0000259" key="4">
    <source>
        <dbReference type="Pfam" id="PF23033"/>
    </source>
</evidence>
<dbReference type="Pfam" id="PF22933">
    <property type="entry name" value="ComC_SSD"/>
    <property type="match status" value="1"/>
</dbReference>
<dbReference type="InterPro" id="IPR056645">
    <property type="entry name" value="DUF7743"/>
</dbReference>
<evidence type="ECO:0000259" key="5">
    <source>
        <dbReference type="Pfam" id="PF23034"/>
    </source>
</evidence>
<dbReference type="Pfam" id="PF23034">
    <property type="entry name" value="DUF7035"/>
    <property type="match status" value="1"/>
</dbReference>
<evidence type="ECO:0000313" key="9">
    <source>
        <dbReference type="Proteomes" id="UP000076078"/>
    </source>
</evidence>
<evidence type="ECO:0000259" key="3">
    <source>
        <dbReference type="Pfam" id="PF22933"/>
    </source>
</evidence>
<keyword evidence="2" id="KW-0732">Signal</keyword>
<proteinExistence type="predicted"/>
<dbReference type="InterPro" id="IPR055462">
    <property type="entry name" value="DUF7034"/>
</dbReference>
<evidence type="ECO:0000313" key="8">
    <source>
        <dbReference type="EMBL" id="KYQ91779.1"/>
    </source>
</evidence>
<dbReference type="Pfam" id="PF25820">
    <property type="entry name" value="DUF7949"/>
    <property type="match status" value="1"/>
</dbReference>
<dbReference type="Pfam" id="PF24893">
    <property type="entry name" value="DUF7743"/>
    <property type="match status" value="1"/>
</dbReference>
<keyword evidence="1" id="KW-1133">Transmembrane helix</keyword>
<protein>
    <recommendedName>
        <fullName evidence="10">EGF-like domain-containing protein</fullName>
    </recommendedName>
</protein>
<dbReference type="Proteomes" id="UP000076078">
    <property type="component" value="Unassembled WGS sequence"/>
</dbReference>
<feature type="domain" description="DUF7743" evidence="6">
    <location>
        <begin position="428"/>
        <end position="539"/>
    </location>
</feature>
<dbReference type="PANTHER" id="PTHR31378:SF17">
    <property type="match status" value="1"/>
</dbReference>
<gene>
    <name evidence="8" type="ORF">DLAC_07573</name>
</gene>
<keyword evidence="9" id="KW-1185">Reference proteome</keyword>
<feature type="chain" id="PRO_5007593235" description="EGF-like domain-containing protein" evidence="2">
    <location>
        <begin position="28"/>
        <end position="1359"/>
    </location>
</feature>
<keyword evidence="1" id="KW-0472">Membrane</keyword>
<feature type="signal peptide" evidence="2">
    <location>
        <begin position="1"/>
        <end position="27"/>
    </location>
</feature>
<evidence type="ECO:0000259" key="6">
    <source>
        <dbReference type="Pfam" id="PF24893"/>
    </source>
</evidence>
<feature type="transmembrane region" description="Helical" evidence="1">
    <location>
        <begin position="1318"/>
        <end position="1341"/>
    </location>
</feature>
<organism evidence="8 9">
    <name type="scientific">Tieghemostelium lacteum</name>
    <name type="common">Slime mold</name>
    <name type="synonym">Dictyostelium lacteum</name>
    <dbReference type="NCBI Taxonomy" id="361077"/>
    <lineage>
        <taxon>Eukaryota</taxon>
        <taxon>Amoebozoa</taxon>
        <taxon>Evosea</taxon>
        <taxon>Eumycetozoa</taxon>
        <taxon>Dictyostelia</taxon>
        <taxon>Dictyosteliales</taxon>
        <taxon>Raperosteliaceae</taxon>
        <taxon>Tieghemostelium</taxon>
    </lineage>
</organism>
<keyword evidence="1" id="KW-0812">Transmembrane</keyword>
<feature type="domain" description="DUF7035" evidence="5">
    <location>
        <begin position="662"/>
        <end position="780"/>
    </location>
</feature>
<dbReference type="InParanoid" id="A0A151ZCX5"/>
<dbReference type="PANTHER" id="PTHR31378">
    <property type="entry name" value="EGF-LIKE DOMAIN-CONTAINING PROTEIN-RELATED-RELATED"/>
    <property type="match status" value="1"/>
</dbReference>
<evidence type="ECO:0000256" key="2">
    <source>
        <dbReference type="SAM" id="SignalP"/>
    </source>
</evidence>
<name>A0A151ZCX5_TIELA</name>
<feature type="domain" description="ComC supersandwich" evidence="3">
    <location>
        <begin position="1081"/>
        <end position="1290"/>
    </location>
</feature>
<dbReference type="FunCoup" id="A0A151ZCX5">
    <property type="interactions" value="844"/>
</dbReference>
<evidence type="ECO:0008006" key="10">
    <source>
        <dbReference type="Google" id="ProtNLM"/>
    </source>
</evidence>
<evidence type="ECO:0000259" key="7">
    <source>
        <dbReference type="Pfam" id="PF25820"/>
    </source>
</evidence>